<feature type="region of interest" description="Disordered" evidence="2">
    <location>
        <begin position="1007"/>
        <end position="1038"/>
    </location>
</feature>
<dbReference type="SUPFAM" id="SSF69304">
    <property type="entry name" value="Tricorn protease N-terminal domain"/>
    <property type="match status" value="2"/>
</dbReference>
<proteinExistence type="inferred from homology"/>
<evidence type="ECO:0000313" key="4">
    <source>
        <dbReference type="EMBL" id="MFK4265750.1"/>
    </source>
</evidence>
<comment type="similarity">
    <text evidence="1">Belongs to the TolB family.</text>
</comment>
<dbReference type="Gene3D" id="2.30.40.10">
    <property type="entry name" value="Urease, subunit C, domain 1"/>
    <property type="match status" value="2"/>
</dbReference>
<dbReference type="InterPro" id="IPR032466">
    <property type="entry name" value="Metal_Hydrolase"/>
</dbReference>
<dbReference type="Gene3D" id="3.20.20.140">
    <property type="entry name" value="Metal-dependent hydrolases"/>
    <property type="match status" value="2"/>
</dbReference>
<feature type="compositionally biased region" description="Low complexity" evidence="2">
    <location>
        <begin position="1007"/>
        <end position="1021"/>
    </location>
</feature>
<accession>A0ABW8LM15</accession>
<dbReference type="InterPro" id="IPR011659">
    <property type="entry name" value="WD40"/>
</dbReference>
<dbReference type="Pfam" id="PF07676">
    <property type="entry name" value="PD40"/>
    <property type="match status" value="4"/>
</dbReference>
<dbReference type="InterPro" id="IPR006680">
    <property type="entry name" value="Amidohydro-rel"/>
</dbReference>
<feature type="compositionally biased region" description="Basic and acidic residues" evidence="2">
    <location>
        <begin position="1029"/>
        <end position="1038"/>
    </location>
</feature>
<sequence length="1056" mass="112324">MELSRRSLIQQSGKVAVGAGALWLGGPLAGLATETAAAQGKPTEGDTRQITVGQATNASAALSPDGRTIVMDLLNLLWTLPGQGGEATRLTDIDQEASEPDFSPDGRHLVYQSYADGNFHLWLARADGSEARRLTEGDIDHHEPRFSPDGKRIAYAAETDGHYAIHVLDLDTGESRRWTSGTDATVQEAQPFWRPDGKAIVFTSGKGDAPQSVVQVDADGKRTTLVTVTEGRVAGPSLSPDGTKLAYVHLTSSSAGLVVDGKVVSGDGEEVFPFAARWPSDDEVFYTADGKIRRRPVTGGSVEDIPFAVHLAVPRVPERPAPRDFDSTAPREVKGIVGPSLSPDGKQVAFAALGDIWVGRIGSTPKAVVSDGNINSDPAWHPDGSTLVYVSDRGGHAADLWLHDLESGENRRLTNIQGQLFGPVFAPDGKTVAFSFWSAIVQTVDVASGAVRTVTPVGANRATFSADGTKLSCAALMPATPRYREGSNRILTIDLTSGETHYDEPVPGKSLANRIDAGPVHSPDGTYTAYVLGGTVHLSALDSAGRPTGTARKLNDETADCPSWSADGQSLLYLSNGRLRLADVRTGRATTVPTGLTWRQAKPSGRTVVQVGALWDGTGETLRRDVDIVIKGNRIERVVARGAVTGDRTVDARELTAMPGLIALHEHAPWPLAATLKLWLSFGVTTLRSPGGAHYTSVETKEAIDSGRRIGPRLFAAGDALEGTRTYYGVGRPTTNQEEVAREVAKAEALGHDLLKTYVRLPYPLQRATVQGSHRLGLPLTSHYLFGPLCFGADGVEHIGGTSRYGRRQKETHLGHTYQDVTEPLIASGMVFTPTLGLSGAGLSATRAALYRYAQWAVGDRRLASLMLEYEDFRKGVADAQQNEPTDELAFTARHGATLRGLLERGAHVGVGTDSPLVPPAIYYHLNVQTMVRYGASPYQALRSATVTGARALGMSAHLGTVEPGKLADLALVEGDPLSDITAAAAVRQVVVGGVVHTVDELVAEGPGAARHGSARSSAEGKAAAKATPRAEDVPQGPARERYWWHREEHAPGPCC</sequence>
<evidence type="ECO:0000313" key="5">
    <source>
        <dbReference type="Proteomes" id="UP001620295"/>
    </source>
</evidence>
<dbReference type="EMBL" id="JBJDQH010000004">
    <property type="protein sequence ID" value="MFK4265750.1"/>
    <property type="molecule type" value="Genomic_DNA"/>
</dbReference>
<dbReference type="PROSITE" id="PS51318">
    <property type="entry name" value="TAT"/>
    <property type="match status" value="1"/>
</dbReference>
<evidence type="ECO:0000256" key="2">
    <source>
        <dbReference type="SAM" id="MobiDB-lite"/>
    </source>
</evidence>
<dbReference type="InterPro" id="IPR006311">
    <property type="entry name" value="TAT_signal"/>
</dbReference>
<dbReference type="Gene3D" id="2.120.10.30">
    <property type="entry name" value="TolB, C-terminal domain"/>
    <property type="match status" value="3"/>
</dbReference>
<evidence type="ECO:0000256" key="1">
    <source>
        <dbReference type="ARBA" id="ARBA00009820"/>
    </source>
</evidence>
<organism evidence="4 5">
    <name type="scientific">Streptomyces milbemycinicus</name>
    <dbReference type="NCBI Taxonomy" id="476552"/>
    <lineage>
        <taxon>Bacteria</taxon>
        <taxon>Bacillati</taxon>
        <taxon>Actinomycetota</taxon>
        <taxon>Actinomycetes</taxon>
        <taxon>Kitasatosporales</taxon>
        <taxon>Streptomycetaceae</taxon>
        <taxon>Streptomyces</taxon>
    </lineage>
</organism>
<dbReference type="Pfam" id="PF26549">
    <property type="entry name" value="Tricorn_N"/>
    <property type="match status" value="1"/>
</dbReference>
<protein>
    <submittedName>
        <fullName evidence="4">Amidohydrolase family protein</fullName>
    </submittedName>
</protein>
<keyword evidence="5" id="KW-1185">Reference proteome</keyword>
<dbReference type="InterPro" id="IPR011042">
    <property type="entry name" value="6-blade_b-propeller_TolB-like"/>
</dbReference>
<dbReference type="PANTHER" id="PTHR36842:SF1">
    <property type="entry name" value="PROTEIN TOLB"/>
    <property type="match status" value="1"/>
</dbReference>
<dbReference type="Proteomes" id="UP001620295">
    <property type="component" value="Unassembled WGS sequence"/>
</dbReference>
<comment type="caution">
    <text evidence="4">The sequence shown here is derived from an EMBL/GenBank/DDBJ whole genome shotgun (WGS) entry which is preliminary data.</text>
</comment>
<dbReference type="SUPFAM" id="SSF51556">
    <property type="entry name" value="Metallo-dependent hydrolases"/>
    <property type="match status" value="1"/>
</dbReference>
<gene>
    <name evidence="4" type="ORF">ACI2L5_12505</name>
</gene>
<dbReference type="RefSeq" id="WP_358644434.1">
    <property type="nucleotide sequence ID" value="NZ_JBFAEV010000031.1"/>
</dbReference>
<dbReference type="Pfam" id="PF01979">
    <property type="entry name" value="Amidohydro_1"/>
    <property type="match status" value="1"/>
</dbReference>
<dbReference type="SUPFAM" id="SSF51338">
    <property type="entry name" value="Composite domain of metallo-dependent hydrolases"/>
    <property type="match status" value="1"/>
</dbReference>
<reference evidence="4 5" key="1">
    <citation type="submission" date="2024-11" db="EMBL/GenBank/DDBJ databases">
        <title>The Natural Products Discovery Center: Release of the First 8490 Sequenced Strains for Exploring Actinobacteria Biosynthetic Diversity.</title>
        <authorList>
            <person name="Kalkreuter E."/>
            <person name="Kautsar S.A."/>
            <person name="Yang D."/>
            <person name="Bader C.D."/>
            <person name="Teijaro C.N."/>
            <person name="Fluegel L."/>
            <person name="Davis C.M."/>
            <person name="Simpson J.R."/>
            <person name="Lauterbach L."/>
            <person name="Steele A.D."/>
            <person name="Gui C."/>
            <person name="Meng S."/>
            <person name="Li G."/>
            <person name="Viehrig K."/>
            <person name="Ye F."/>
            <person name="Su P."/>
            <person name="Kiefer A.F."/>
            <person name="Nichols A."/>
            <person name="Cepeda A.J."/>
            <person name="Yan W."/>
            <person name="Fan B."/>
            <person name="Jiang Y."/>
            <person name="Adhikari A."/>
            <person name="Zheng C.-J."/>
            <person name="Schuster L."/>
            <person name="Cowan T.M."/>
            <person name="Smanski M.J."/>
            <person name="Chevrette M.G."/>
            <person name="De Carvalho L.P.S."/>
            <person name="Shen B."/>
        </authorList>
    </citation>
    <scope>NUCLEOTIDE SEQUENCE [LARGE SCALE GENOMIC DNA]</scope>
    <source>
        <strain evidence="4 5">NPDC020863</strain>
    </source>
</reference>
<name>A0ABW8LM15_9ACTN</name>
<evidence type="ECO:0000259" key="3">
    <source>
        <dbReference type="Pfam" id="PF01979"/>
    </source>
</evidence>
<feature type="domain" description="Amidohydrolase-related" evidence="3">
    <location>
        <begin position="894"/>
        <end position="995"/>
    </location>
</feature>
<dbReference type="InterPro" id="IPR011059">
    <property type="entry name" value="Metal-dep_hydrolase_composite"/>
</dbReference>
<dbReference type="PANTHER" id="PTHR36842">
    <property type="entry name" value="PROTEIN TOLB HOMOLOG"/>
    <property type="match status" value="1"/>
</dbReference>